<dbReference type="InterPro" id="IPR003938">
    <property type="entry name" value="K_chnl_volt-dep_EAG/ELK/ERG"/>
</dbReference>
<dbReference type="Gene3D" id="1.10.287.70">
    <property type="match status" value="1"/>
</dbReference>
<dbReference type="PRINTS" id="PR01463">
    <property type="entry name" value="EAGCHANLFMLY"/>
</dbReference>
<evidence type="ECO:0000256" key="4">
    <source>
        <dbReference type="ARBA" id="ARBA00023136"/>
    </source>
</evidence>
<dbReference type="Proteomes" id="UP000694422">
    <property type="component" value="Unplaced"/>
</dbReference>
<dbReference type="PANTHER" id="PTHR10217">
    <property type="entry name" value="VOLTAGE AND LIGAND GATED POTASSIUM CHANNEL"/>
    <property type="match status" value="1"/>
</dbReference>
<dbReference type="AlphaFoldDB" id="A0A8C9QG40"/>
<dbReference type="GO" id="GO:0060307">
    <property type="term" value="P:regulation of ventricular cardiac muscle cell membrane repolarization"/>
    <property type="evidence" value="ECO:0007669"/>
    <property type="project" value="TreeGrafter"/>
</dbReference>
<comment type="subcellular location">
    <subcellularLocation>
        <location evidence="1">Membrane</location>
        <topology evidence="1">Multi-pass membrane protein</topology>
    </subcellularLocation>
</comment>
<dbReference type="InterPro" id="IPR005821">
    <property type="entry name" value="Ion_trans_dom"/>
</dbReference>
<dbReference type="PANTHER" id="PTHR10217:SF506">
    <property type="entry name" value="POTASSIUM VOLTAGE-GATED CHANNEL SUBFAMILY H MEMBER 2"/>
    <property type="match status" value="1"/>
</dbReference>
<keyword evidence="3 6" id="KW-1133">Transmembrane helix</keyword>
<reference evidence="8" key="2">
    <citation type="submission" date="2025-09" db="UniProtKB">
        <authorList>
            <consortium name="Ensembl"/>
        </authorList>
    </citation>
    <scope>IDENTIFICATION</scope>
</reference>
<name>A0A8C9QG40_SPEDA</name>
<dbReference type="InterPro" id="IPR050818">
    <property type="entry name" value="KCNH_animal-type"/>
</dbReference>
<evidence type="ECO:0000256" key="6">
    <source>
        <dbReference type="SAM" id="Phobius"/>
    </source>
</evidence>
<keyword evidence="4 6" id="KW-0472">Membrane</keyword>
<reference evidence="8" key="1">
    <citation type="submission" date="2025-08" db="UniProtKB">
        <authorList>
            <consortium name="Ensembl"/>
        </authorList>
    </citation>
    <scope>IDENTIFICATION</scope>
</reference>
<dbReference type="FunFam" id="1.10.287.70:FF:000386">
    <property type="entry name" value="Potassium voltage-gated channel subfamily H member 2"/>
    <property type="match status" value="1"/>
</dbReference>
<dbReference type="GO" id="GO:0086091">
    <property type="term" value="P:regulation of heart rate by cardiac conduction"/>
    <property type="evidence" value="ECO:0007669"/>
    <property type="project" value="TreeGrafter"/>
</dbReference>
<dbReference type="GO" id="GO:0086013">
    <property type="term" value="P:membrane repolarization during cardiac muscle cell action potential"/>
    <property type="evidence" value="ECO:0007669"/>
    <property type="project" value="TreeGrafter"/>
</dbReference>
<evidence type="ECO:0000313" key="9">
    <source>
        <dbReference type="Proteomes" id="UP000694422"/>
    </source>
</evidence>
<evidence type="ECO:0000256" key="2">
    <source>
        <dbReference type="ARBA" id="ARBA00022692"/>
    </source>
</evidence>
<feature type="compositionally biased region" description="Polar residues" evidence="5">
    <location>
        <begin position="229"/>
        <end position="240"/>
    </location>
</feature>
<keyword evidence="2 6" id="KW-0812">Transmembrane</keyword>
<keyword evidence="9" id="KW-1185">Reference proteome</keyword>
<evidence type="ECO:0000313" key="8">
    <source>
        <dbReference type="Ensembl" id="ENSSDAP00000020947.1"/>
    </source>
</evidence>
<sequence>MRDKAWPLIKPRVAPLGAWLGPVVSRGGNRVSDTGWSPDVGGFGCGAEMDGPFGSGVHPGWLCALCTWCHVAYSPHPAGSCFLCLVDVVPVKNEDGAVIMFILNFEVVMEKDMVGSPARDTNHRGPPTSRAKTFRLKLPALLALTTRESAGRPGSAGSVGAPGAVVVDVDLTPAAPSSESLALDEVSAMDNHVVGLGPAEERRALVGPGSPTVSAPGPHPSPRAHSLNPEASGSSCSLARTRSRESCASVRRASSADDIEAMRAGALPPPPRHASTGEAGPASWAMHPLRSGLLNSTSDSDLVRYRTISKIPQITLNFVDLKGDPFLASPTSDREIIAPKIKERTHNVTEKVTQVLSLGADVLPEYKLQAPRIHRWTILHYSPFKAVWDWLILLLVIYTAVFTPYSAAFLLKETEEGSQAPDCGYACQPLAVVDLIVDIMFIVDILINFRTTYVNANEEVVSHPGRIAVHYFKGWFLIDMVAAIPFDLLIFGSGSEEVGAA</sequence>
<feature type="domain" description="Ion transport" evidence="7">
    <location>
        <begin position="387"/>
        <end position="491"/>
    </location>
</feature>
<organism evidence="8 9">
    <name type="scientific">Spermophilus dauricus</name>
    <name type="common">Daurian ground squirrel</name>
    <dbReference type="NCBI Taxonomy" id="99837"/>
    <lineage>
        <taxon>Eukaryota</taxon>
        <taxon>Metazoa</taxon>
        <taxon>Chordata</taxon>
        <taxon>Craniata</taxon>
        <taxon>Vertebrata</taxon>
        <taxon>Euteleostomi</taxon>
        <taxon>Mammalia</taxon>
        <taxon>Eutheria</taxon>
        <taxon>Euarchontoglires</taxon>
        <taxon>Glires</taxon>
        <taxon>Rodentia</taxon>
        <taxon>Sciuromorpha</taxon>
        <taxon>Sciuridae</taxon>
        <taxon>Xerinae</taxon>
        <taxon>Marmotini</taxon>
        <taxon>Spermophilus</taxon>
    </lineage>
</organism>
<evidence type="ECO:0000256" key="3">
    <source>
        <dbReference type="ARBA" id="ARBA00022989"/>
    </source>
</evidence>
<proteinExistence type="predicted"/>
<dbReference type="GO" id="GO:0005886">
    <property type="term" value="C:plasma membrane"/>
    <property type="evidence" value="ECO:0007669"/>
    <property type="project" value="TreeGrafter"/>
</dbReference>
<dbReference type="Pfam" id="PF00520">
    <property type="entry name" value="Ion_trans"/>
    <property type="match status" value="1"/>
</dbReference>
<dbReference type="Ensembl" id="ENSSDAT00000023929.1">
    <property type="protein sequence ID" value="ENSSDAP00000020947.1"/>
    <property type="gene ID" value="ENSSDAG00000019038.1"/>
</dbReference>
<evidence type="ECO:0000259" key="7">
    <source>
        <dbReference type="Pfam" id="PF00520"/>
    </source>
</evidence>
<feature type="region of interest" description="Disordered" evidence="5">
    <location>
        <begin position="203"/>
        <end position="284"/>
    </location>
</feature>
<dbReference type="GO" id="GO:0005242">
    <property type="term" value="F:inward rectifier potassium channel activity"/>
    <property type="evidence" value="ECO:0007669"/>
    <property type="project" value="TreeGrafter"/>
</dbReference>
<evidence type="ECO:0000256" key="5">
    <source>
        <dbReference type="SAM" id="MobiDB-lite"/>
    </source>
</evidence>
<accession>A0A8C9QG40</accession>
<dbReference type="SUPFAM" id="SSF81324">
    <property type="entry name" value="Voltage-gated potassium channels"/>
    <property type="match status" value="1"/>
</dbReference>
<evidence type="ECO:0000256" key="1">
    <source>
        <dbReference type="ARBA" id="ARBA00004141"/>
    </source>
</evidence>
<feature type="transmembrane region" description="Helical" evidence="6">
    <location>
        <begin position="390"/>
        <end position="411"/>
    </location>
</feature>
<protein>
    <recommendedName>
        <fullName evidence="7">Ion transport domain-containing protein</fullName>
    </recommendedName>
</protein>